<dbReference type="SUPFAM" id="SSF51905">
    <property type="entry name" value="FAD/NAD(P)-binding domain"/>
    <property type="match status" value="1"/>
</dbReference>
<name>A0ABU8WS89_9BURK</name>
<comment type="caution">
    <text evidence="6">The sequence shown here is derived from an EMBL/GenBank/DDBJ whole genome shotgun (WGS) entry which is preliminary data.</text>
</comment>
<keyword evidence="5" id="KW-0411">Iron-sulfur</keyword>
<keyword evidence="1" id="KW-0004">4Fe-4S</keyword>
<dbReference type="PRINTS" id="PR00469">
    <property type="entry name" value="PNDRDTASEII"/>
</dbReference>
<keyword evidence="2" id="KW-0479">Metal-binding</keyword>
<keyword evidence="7" id="KW-1185">Reference proteome</keyword>
<evidence type="ECO:0000256" key="4">
    <source>
        <dbReference type="ARBA" id="ARBA00023004"/>
    </source>
</evidence>
<protein>
    <submittedName>
        <fullName evidence="6">FAD-dependent oxidoreductase</fullName>
    </submittedName>
</protein>
<sequence length="453" mass="48164">MPNPTPATLNEPSRDTPVWGEYDVVVLGGGPAGIAAATAAARAGQSTLLIESYGFLGGMGTAAGVTNFCGLHANVHGTIKQVVHGVADDLLARISALGGLNEPHVIFGDRIAAQAYDNAAFKVAADDLVLESGAQLLFHANLVGVLMNGPTQIRAALIETKSGRYAVLARTFIDCSGDGDLAAFAGAPFEKGTSGHDMMYPSTMFRVNGVDAAVAGDAYNKFGGLMDEAEKLGRKFPRKTPIIRPQKNPAEWRANVTQLANADGSPVDGTNAAQLSDAEVQGRRQIVDFFQFLRESAPGFENSYILEIAPQVGVRETRRVVGDYQLTEEDVLECASFDDSIGVNGWMIEEHVAGNIAFKWQDIPNSRGFNHLPYRMLLPREVDNLLVAGRCASMTHMGQSAARVSGGCFVMGQAAGTAAAMAVRAKVRPRDLPIKDLQDQLEAAGAYLGRDTD</sequence>
<organism evidence="6 7">
    <name type="scientific">Variovorax rhizosphaerae</name>
    <dbReference type="NCBI Taxonomy" id="1836200"/>
    <lineage>
        <taxon>Bacteria</taxon>
        <taxon>Pseudomonadati</taxon>
        <taxon>Pseudomonadota</taxon>
        <taxon>Betaproteobacteria</taxon>
        <taxon>Burkholderiales</taxon>
        <taxon>Comamonadaceae</taxon>
        <taxon>Variovorax</taxon>
    </lineage>
</organism>
<dbReference type="Proteomes" id="UP001385892">
    <property type="component" value="Unassembled WGS sequence"/>
</dbReference>
<dbReference type="RefSeq" id="WP_340345730.1">
    <property type="nucleotide sequence ID" value="NZ_JBBKZT010000015.1"/>
</dbReference>
<dbReference type="PANTHER" id="PTHR43498">
    <property type="entry name" value="FERREDOXIN:COB-COM HETERODISULFIDE REDUCTASE SUBUNIT A"/>
    <property type="match status" value="1"/>
</dbReference>
<keyword evidence="4" id="KW-0408">Iron</keyword>
<evidence type="ECO:0000256" key="1">
    <source>
        <dbReference type="ARBA" id="ARBA00022485"/>
    </source>
</evidence>
<evidence type="ECO:0000256" key="5">
    <source>
        <dbReference type="ARBA" id="ARBA00023014"/>
    </source>
</evidence>
<dbReference type="InterPro" id="IPR036188">
    <property type="entry name" value="FAD/NAD-bd_sf"/>
</dbReference>
<evidence type="ECO:0000256" key="3">
    <source>
        <dbReference type="ARBA" id="ARBA00023002"/>
    </source>
</evidence>
<accession>A0ABU8WS89</accession>
<reference evidence="6 7" key="1">
    <citation type="submission" date="2024-03" db="EMBL/GenBank/DDBJ databases">
        <title>Novel species of the genus Variovorax.</title>
        <authorList>
            <person name="Liu Q."/>
            <person name="Xin Y.-H."/>
        </authorList>
    </citation>
    <scope>NUCLEOTIDE SEQUENCE [LARGE SCALE GENOMIC DNA]</scope>
    <source>
        <strain evidence="6 7">KACC 18900</strain>
    </source>
</reference>
<evidence type="ECO:0000313" key="6">
    <source>
        <dbReference type="EMBL" id="MEJ8850397.1"/>
    </source>
</evidence>
<evidence type="ECO:0000256" key="2">
    <source>
        <dbReference type="ARBA" id="ARBA00022723"/>
    </source>
</evidence>
<dbReference type="EMBL" id="JBBKZT010000015">
    <property type="protein sequence ID" value="MEJ8850397.1"/>
    <property type="molecule type" value="Genomic_DNA"/>
</dbReference>
<dbReference type="InterPro" id="IPR039650">
    <property type="entry name" value="HdrA-like"/>
</dbReference>
<dbReference type="Gene3D" id="3.50.50.60">
    <property type="entry name" value="FAD/NAD(P)-binding domain"/>
    <property type="match status" value="1"/>
</dbReference>
<dbReference type="Pfam" id="PF12831">
    <property type="entry name" value="FAD_oxidored"/>
    <property type="match status" value="1"/>
</dbReference>
<keyword evidence="3" id="KW-0560">Oxidoreductase</keyword>
<evidence type="ECO:0000313" key="7">
    <source>
        <dbReference type="Proteomes" id="UP001385892"/>
    </source>
</evidence>
<dbReference type="PANTHER" id="PTHR43498:SF1">
    <property type="entry name" value="COB--COM HETERODISULFIDE REDUCTASE IRON-SULFUR SUBUNIT A"/>
    <property type="match status" value="1"/>
</dbReference>
<gene>
    <name evidence="6" type="ORF">WKW82_27425</name>
</gene>
<proteinExistence type="predicted"/>